<feature type="compositionally biased region" description="Polar residues" evidence="1">
    <location>
        <begin position="94"/>
        <end position="104"/>
    </location>
</feature>
<organism evidence="2 3">
    <name type="scientific">Colwellia echini</name>
    <dbReference type="NCBI Taxonomy" id="1982103"/>
    <lineage>
        <taxon>Bacteria</taxon>
        <taxon>Pseudomonadati</taxon>
        <taxon>Pseudomonadota</taxon>
        <taxon>Gammaproteobacteria</taxon>
        <taxon>Alteromonadales</taxon>
        <taxon>Colwelliaceae</taxon>
        <taxon>Colwellia</taxon>
    </lineage>
</organism>
<feature type="region of interest" description="Disordered" evidence="1">
    <location>
        <begin position="80"/>
        <end position="104"/>
    </location>
</feature>
<evidence type="ECO:0000313" key="3">
    <source>
        <dbReference type="Proteomes" id="UP000815846"/>
    </source>
</evidence>
<dbReference type="Gene3D" id="2.40.50.870">
    <property type="entry name" value="Protein of unknown function (DUF3299)"/>
    <property type="match status" value="1"/>
</dbReference>
<dbReference type="Pfam" id="PF11736">
    <property type="entry name" value="DUF3299"/>
    <property type="match status" value="1"/>
</dbReference>
<evidence type="ECO:0000313" key="2">
    <source>
        <dbReference type="EMBL" id="TYK65830.1"/>
    </source>
</evidence>
<accession>A0ABY3MXA8</accession>
<protein>
    <submittedName>
        <fullName evidence="2">DUF3299 domain-containing protein</fullName>
    </submittedName>
</protein>
<feature type="compositionally biased region" description="Low complexity" evidence="1">
    <location>
        <begin position="82"/>
        <end position="93"/>
    </location>
</feature>
<comment type="caution">
    <text evidence="2">The sequence shown here is derived from an EMBL/GenBank/DDBJ whole genome shotgun (WGS) entry which is preliminary data.</text>
</comment>
<feature type="region of interest" description="Disordered" evidence="1">
    <location>
        <begin position="1"/>
        <end position="33"/>
    </location>
</feature>
<proteinExistence type="predicted"/>
<name>A0ABY3MXA8_9GAMM</name>
<dbReference type="InterPro" id="IPR021727">
    <property type="entry name" value="DUF3299"/>
</dbReference>
<keyword evidence="3" id="KW-1185">Reference proteome</keyword>
<dbReference type="Proteomes" id="UP000815846">
    <property type="component" value="Unassembled WGS sequence"/>
</dbReference>
<evidence type="ECO:0000256" key="1">
    <source>
        <dbReference type="SAM" id="MobiDB-lite"/>
    </source>
</evidence>
<sequence>MATKSVDVTPSTKVSGEKTPSATVSSNDTSAENIQPALVPTDFISADWVDLMPKDDLEALLNPPSYLDEIADGSTEDELADKFNNTNDAKNNNETSTEASDESYQQALSSTRVITALNNVPIRLPAFIVPLEFDEEQKVTQFFMVPYFGACIHLPPPPPNQTIFVNYPKGIKLNSISDPYWFSGILKTSLIENEMATAAYTLDVHAFEPYTEAAGYDDDSY</sequence>
<gene>
    <name evidence="2" type="ORF">CWS31_008855</name>
</gene>
<reference evidence="2 3" key="1">
    <citation type="submission" date="2019-08" db="EMBL/GenBank/DDBJ databases">
        <title>Microbe sample from Colwellia echini.</title>
        <authorList>
            <person name="Christiansen L."/>
            <person name="Pathiraja D."/>
            <person name="Schultz-Johansen M."/>
            <person name="Choi I.-G."/>
            <person name="Stougaard P."/>
        </authorList>
    </citation>
    <scope>NUCLEOTIDE SEQUENCE [LARGE SCALE GENOMIC DNA]</scope>
    <source>
        <strain evidence="2 3">A3</strain>
    </source>
</reference>
<dbReference type="EMBL" id="PJAI02000008">
    <property type="protein sequence ID" value="TYK65830.1"/>
    <property type="molecule type" value="Genomic_DNA"/>
</dbReference>